<organism evidence="1 2">
    <name type="scientific">Pantoea ananas</name>
    <name type="common">Erwinia uredovora</name>
    <dbReference type="NCBI Taxonomy" id="553"/>
    <lineage>
        <taxon>Bacteria</taxon>
        <taxon>Pseudomonadati</taxon>
        <taxon>Pseudomonadota</taxon>
        <taxon>Gammaproteobacteria</taxon>
        <taxon>Enterobacterales</taxon>
        <taxon>Erwiniaceae</taxon>
        <taxon>Pantoea</taxon>
    </lineage>
</organism>
<name>A0AAJ1CWU5_PANAN</name>
<dbReference type="AlphaFoldDB" id="A0AAJ1CWU5"/>
<sequence>MRLIMLVAFAARVPSANVVMKTTISDKASYESV</sequence>
<dbReference type="EMBL" id="JANFVX010000001">
    <property type="protein sequence ID" value="MCW0342276.1"/>
    <property type="molecule type" value="Genomic_DNA"/>
</dbReference>
<gene>
    <name evidence="1" type="ORF">NB703_000369</name>
</gene>
<reference evidence="1" key="1">
    <citation type="submission" date="2022-06" db="EMBL/GenBank/DDBJ databases">
        <title>Dynamics of rice microbiomes reveals core vertical transmitted seed endophytes.</title>
        <authorList>
            <person name="Liao K."/>
            <person name="Zhang X."/>
        </authorList>
    </citation>
    <scope>NUCLEOTIDE SEQUENCE</scope>
    <source>
        <strain evidence="1">JT1-17</strain>
    </source>
</reference>
<dbReference type="Proteomes" id="UP001208888">
    <property type="component" value="Unassembled WGS sequence"/>
</dbReference>
<comment type="caution">
    <text evidence="1">The sequence shown here is derived from an EMBL/GenBank/DDBJ whole genome shotgun (WGS) entry which is preliminary data.</text>
</comment>
<evidence type="ECO:0000313" key="2">
    <source>
        <dbReference type="Proteomes" id="UP001208888"/>
    </source>
</evidence>
<protein>
    <submittedName>
        <fullName evidence="1">Uncharacterized protein</fullName>
    </submittedName>
</protein>
<proteinExistence type="predicted"/>
<accession>A0AAJ1CWU5</accession>
<evidence type="ECO:0000313" key="1">
    <source>
        <dbReference type="EMBL" id="MCW0342276.1"/>
    </source>
</evidence>